<name>A0A2B4RCJ8_STYPI</name>
<evidence type="ECO:0000256" key="1">
    <source>
        <dbReference type="ARBA" id="ARBA00022694"/>
    </source>
</evidence>
<dbReference type="EMBL" id="LSMT01000771">
    <property type="protein sequence ID" value="PFX14509.1"/>
    <property type="molecule type" value="Genomic_DNA"/>
</dbReference>
<dbReference type="Gene3D" id="3.40.140.10">
    <property type="entry name" value="Cytidine Deaminase, domain 2"/>
    <property type="match status" value="1"/>
</dbReference>
<dbReference type="GO" id="GO:0008033">
    <property type="term" value="P:tRNA processing"/>
    <property type="evidence" value="ECO:0007669"/>
    <property type="project" value="UniProtKB-KW"/>
</dbReference>
<evidence type="ECO:0000313" key="5">
    <source>
        <dbReference type="Proteomes" id="UP000225706"/>
    </source>
</evidence>
<reference evidence="5" key="1">
    <citation type="journal article" date="2017" name="bioRxiv">
        <title>Comparative analysis of the genomes of Stylophora pistillata and Acropora digitifera provides evidence for extensive differences between species of corals.</title>
        <authorList>
            <person name="Voolstra C.R."/>
            <person name="Li Y."/>
            <person name="Liew Y.J."/>
            <person name="Baumgarten S."/>
            <person name="Zoccola D."/>
            <person name="Flot J.-F."/>
            <person name="Tambutte S."/>
            <person name="Allemand D."/>
            <person name="Aranda M."/>
        </authorList>
    </citation>
    <scope>NUCLEOTIDE SEQUENCE [LARGE SCALE GENOMIC DNA]</scope>
</reference>
<dbReference type="GO" id="GO:0005634">
    <property type="term" value="C:nucleus"/>
    <property type="evidence" value="ECO:0007669"/>
    <property type="project" value="TreeGrafter"/>
</dbReference>
<proteinExistence type="inferred from homology"/>
<dbReference type="OrthoDB" id="3180714at2759"/>
<evidence type="ECO:0000259" key="3">
    <source>
        <dbReference type="PROSITE" id="PS51747"/>
    </source>
</evidence>
<evidence type="ECO:0000313" key="4">
    <source>
        <dbReference type="EMBL" id="PFX14509.1"/>
    </source>
</evidence>
<dbReference type="GO" id="GO:0052717">
    <property type="term" value="F:tRNA-specific adenosine-34 deaminase activity"/>
    <property type="evidence" value="ECO:0007669"/>
    <property type="project" value="TreeGrafter"/>
</dbReference>
<dbReference type="PANTHER" id="PTHR11079">
    <property type="entry name" value="CYTOSINE DEAMINASE FAMILY MEMBER"/>
    <property type="match status" value="1"/>
</dbReference>
<dbReference type="Proteomes" id="UP000225706">
    <property type="component" value="Unassembled WGS sequence"/>
</dbReference>
<feature type="domain" description="CMP/dCMP-type deaminase" evidence="3">
    <location>
        <begin position="177"/>
        <end position="375"/>
    </location>
</feature>
<dbReference type="CDD" id="cd01285">
    <property type="entry name" value="nucleoside_deaminase"/>
    <property type="match status" value="1"/>
</dbReference>
<dbReference type="AlphaFoldDB" id="A0A2B4RCJ8"/>
<comment type="similarity">
    <text evidence="2">Belongs to the cytidine and deoxycytidylate deaminase family. ADAT3 subfamily.</text>
</comment>
<organism evidence="4 5">
    <name type="scientific">Stylophora pistillata</name>
    <name type="common">Smooth cauliflower coral</name>
    <dbReference type="NCBI Taxonomy" id="50429"/>
    <lineage>
        <taxon>Eukaryota</taxon>
        <taxon>Metazoa</taxon>
        <taxon>Cnidaria</taxon>
        <taxon>Anthozoa</taxon>
        <taxon>Hexacorallia</taxon>
        <taxon>Scleractinia</taxon>
        <taxon>Astrocoeniina</taxon>
        <taxon>Pocilloporidae</taxon>
        <taxon>Stylophora</taxon>
    </lineage>
</organism>
<dbReference type="GO" id="GO:0005737">
    <property type="term" value="C:cytoplasm"/>
    <property type="evidence" value="ECO:0007669"/>
    <property type="project" value="TreeGrafter"/>
</dbReference>
<keyword evidence="5" id="KW-1185">Reference proteome</keyword>
<dbReference type="InterPro" id="IPR016193">
    <property type="entry name" value="Cytidine_deaminase-like"/>
</dbReference>
<dbReference type="Pfam" id="PF00383">
    <property type="entry name" value="dCMP_cyt_deam_1"/>
    <property type="match status" value="1"/>
</dbReference>
<dbReference type="InterPro" id="IPR002125">
    <property type="entry name" value="CMP_dCMP_dom"/>
</dbReference>
<evidence type="ECO:0000256" key="2">
    <source>
        <dbReference type="ARBA" id="ARBA00038160"/>
    </source>
</evidence>
<protein>
    <submittedName>
        <fullName evidence="4">Putative inactive tRNA-specific adenosine deaminase-like protein 3</fullName>
    </submittedName>
</protein>
<gene>
    <name evidence="4" type="primary">adat3</name>
    <name evidence="4" type="ORF">AWC38_SpisGene21325</name>
</gene>
<comment type="caution">
    <text evidence="4">The sequence shown here is derived from an EMBL/GenBank/DDBJ whole genome shotgun (WGS) entry which is preliminary data.</text>
</comment>
<accession>A0A2B4RCJ8</accession>
<dbReference type="PANTHER" id="PTHR11079:SF156">
    <property type="entry name" value="INACTIVE TRNA-SPECIFIC ADENOSINE DEAMINASE-LIKE PROTEIN 3-RELATED"/>
    <property type="match status" value="1"/>
</dbReference>
<dbReference type="STRING" id="50429.A0A2B4RCJ8"/>
<keyword evidence="1" id="KW-0819">tRNA processing</keyword>
<dbReference type="SUPFAM" id="SSF53927">
    <property type="entry name" value="Cytidine deaminase-like"/>
    <property type="match status" value="1"/>
</dbReference>
<sequence length="391" mass="44599">MASDVSLEPEAKKARLNNTSEELLEKIKEEATFPRPVLADEYTRDFEAVQVYAADVKDKTQTSQLIRVLNEILPLKELRHLRRVRCCKINDDESLLQIILCVRSEKEADNSFTQLIEQNKTAAKSLGRPFVVDVAKHPPLTREQFNQASIFWPVNFHEDKYVSRVLRGDLFDKDEVSLIEKFMRMAIAEAKNMRSRKFPIGAVIVDPQKNHPIAACHDLRCAGHPLQHAVMVCLDLVAHSQSSGAWKLNCQEVNGAWALKDKGSQSQQRACCCGRFYSKDCSSVQKESLDERFTHCREPCNLLKDTDNKCKSMPYLCTGYDLYVTREPCSMCAMALVHSRIRRVFYGCSDNITGALGSRYKIHTQTGLNHHYEVFCGVLEDDCRTLFERTP</sequence>
<dbReference type="PROSITE" id="PS51747">
    <property type="entry name" value="CYT_DCMP_DEAMINASES_2"/>
    <property type="match status" value="1"/>
</dbReference>